<accession>A0A2K1P3K4</accession>
<dbReference type="AlphaFoldDB" id="A0A2K1P3K4"/>
<reference evidence="1 2" key="1">
    <citation type="submission" date="2013-12" db="EMBL/GenBank/DDBJ databases">
        <title>Comparative genomics of Petrotoga isolates.</title>
        <authorList>
            <person name="Nesbo C.L."/>
            <person name="Charchuk R."/>
            <person name="Chow K."/>
        </authorList>
    </citation>
    <scope>NUCLEOTIDE SEQUENCE [LARGE SCALE GENOMIC DNA]</scope>
    <source>
        <strain evidence="1 2">DSM 13574</strain>
    </source>
</reference>
<organism evidence="1 2">
    <name type="scientific">Petrotoga olearia DSM 13574</name>
    <dbReference type="NCBI Taxonomy" id="1122955"/>
    <lineage>
        <taxon>Bacteria</taxon>
        <taxon>Thermotogati</taxon>
        <taxon>Thermotogota</taxon>
        <taxon>Thermotogae</taxon>
        <taxon>Petrotogales</taxon>
        <taxon>Petrotogaceae</taxon>
        <taxon>Petrotoga</taxon>
    </lineage>
</organism>
<sequence>MACLKKLSTTTILVNEVNNIKNPGANDKTVTIKSIVNVGVKVLTSSSAFICISTPGS</sequence>
<proteinExistence type="predicted"/>
<evidence type="ECO:0000313" key="1">
    <source>
        <dbReference type="EMBL" id="PNR97379.1"/>
    </source>
</evidence>
<dbReference type="Proteomes" id="UP000236434">
    <property type="component" value="Unassembled WGS sequence"/>
</dbReference>
<protein>
    <submittedName>
        <fullName evidence="1">Uncharacterized protein</fullName>
    </submittedName>
</protein>
<evidence type="ECO:0000313" key="2">
    <source>
        <dbReference type="Proteomes" id="UP000236434"/>
    </source>
</evidence>
<comment type="caution">
    <text evidence="1">The sequence shown here is derived from an EMBL/GenBank/DDBJ whole genome shotgun (WGS) entry which is preliminary data.</text>
</comment>
<dbReference type="EMBL" id="AZRL01000005">
    <property type="protein sequence ID" value="PNR97379.1"/>
    <property type="molecule type" value="Genomic_DNA"/>
</dbReference>
<name>A0A2K1P3K4_9BACT</name>
<gene>
    <name evidence="1" type="ORF">X929_03065</name>
</gene>